<reference evidence="2" key="1">
    <citation type="submission" date="2020-02" db="EMBL/GenBank/DDBJ databases">
        <authorList>
            <person name="Meier V. D."/>
        </authorList>
    </citation>
    <scope>NUCLEOTIDE SEQUENCE</scope>
    <source>
        <strain evidence="2">AVDCRST_MAG51</strain>
    </source>
</reference>
<feature type="compositionally biased region" description="Low complexity" evidence="1">
    <location>
        <begin position="131"/>
        <end position="140"/>
    </location>
</feature>
<feature type="region of interest" description="Disordered" evidence="1">
    <location>
        <begin position="22"/>
        <end position="277"/>
    </location>
</feature>
<feature type="compositionally biased region" description="Basic and acidic residues" evidence="1">
    <location>
        <begin position="209"/>
        <end position="228"/>
    </location>
</feature>
<feature type="compositionally biased region" description="Basic and acidic residues" evidence="1">
    <location>
        <begin position="236"/>
        <end position="246"/>
    </location>
</feature>
<protein>
    <submittedName>
        <fullName evidence="2">FIG000875: Thioredoxin domain-containing protein EC-YbbN</fullName>
    </submittedName>
</protein>
<evidence type="ECO:0000256" key="1">
    <source>
        <dbReference type="SAM" id="MobiDB-lite"/>
    </source>
</evidence>
<organism evidence="2">
    <name type="scientific">uncultured Ramlibacter sp</name>
    <dbReference type="NCBI Taxonomy" id="260755"/>
    <lineage>
        <taxon>Bacteria</taxon>
        <taxon>Pseudomonadati</taxon>
        <taxon>Pseudomonadota</taxon>
        <taxon>Betaproteobacteria</taxon>
        <taxon>Burkholderiales</taxon>
        <taxon>Comamonadaceae</taxon>
        <taxon>Ramlibacter</taxon>
        <taxon>environmental samples</taxon>
    </lineage>
</organism>
<feature type="compositionally biased region" description="Basic residues" evidence="1">
    <location>
        <begin position="49"/>
        <end position="59"/>
    </location>
</feature>
<dbReference type="AlphaFoldDB" id="A0A6J4PU23"/>
<sequence>DPAGAGGLLGAVVRPMQGHRALAGETGGRIRRPLQAGEDRFGPGAAARRGLRHPQHPHLHPADERPAGGRLHGCAARGQAQGVPRQARAAGRGGGGRTDHRARGARRRSRPAREAPAGGGRQPGRRRRALRTGQGPAAGRPQRRRQGGVRARDRQGARHPPAGVAAARDGRDGFRSGHRRRGRFRRPHRCQQARLRCPLRQGPAADRPPALDRGDGRTAGDPDARQGLERGPGAQDLHRGAGRDRAAQAQGGRGADPAGRSHGGDLPPAAVQRRAEL</sequence>
<feature type="non-terminal residue" evidence="2">
    <location>
        <position position="1"/>
    </location>
</feature>
<feature type="compositionally biased region" description="Low complexity" evidence="1">
    <location>
        <begin position="247"/>
        <end position="260"/>
    </location>
</feature>
<accession>A0A6J4PU23</accession>
<evidence type="ECO:0000313" key="2">
    <source>
        <dbReference type="EMBL" id="CAA9426106.1"/>
    </source>
</evidence>
<gene>
    <name evidence="2" type="ORF">AVDCRST_MAG51-2343</name>
</gene>
<feature type="non-terminal residue" evidence="2">
    <location>
        <position position="277"/>
    </location>
</feature>
<dbReference type="EMBL" id="CADCUX010000498">
    <property type="protein sequence ID" value="CAA9426106.1"/>
    <property type="molecule type" value="Genomic_DNA"/>
</dbReference>
<proteinExistence type="predicted"/>
<name>A0A6J4PU23_9BURK</name>
<feature type="compositionally biased region" description="Low complexity" evidence="1">
    <location>
        <begin position="75"/>
        <end position="90"/>
    </location>
</feature>
<feature type="compositionally biased region" description="Basic residues" evidence="1">
    <location>
        <begin position="176"/>
        <end position="191"/>
    </location>
</feature>